<feature type="region of interest" description="Disordered" evidence="10">
    <location>
        <begin position="167"/>
        <end position="200"/>
    </location>
</feature>
<feature type="compositionally biased region" description="Basic and acidic residues" evidence="10">
    <location>
        <begin position="622"/>
        <end position="632"/>
    </location>
</feature>
<evidence type="ECO:0000313" key="13">
    <source>
        <dbReference type="Proteomes" id="UP000553798"/>
    </source>
</evidence>
<protein>
    <submittedName>
        <fullName evidence="12">NOP2 methyltransferase</fullName>
    </submittedName>
</protein>
<dbReference type="AlphaFoldDB" id="A0A7L2ZP14"/>
<dbReference type="GO" id="GO:0070475">
    <property type="term" value="P:rRNA base methylation"/>
    <property type="evidence" value="ECO:0007669"/>
    <property type="project" value="TreeGrafter"/>
</dbReference>
<feature type="non-terminal residue" evidence="12">
    <location>
        <position position="1"/>
    </location>
</feature>
<feature type="binding site" evidence="9">
    <location>
        <position position="459"/>
    </location>
    <ligand>
        <name>S-adenosyl-L-methionine</name>
        <dbReference type="ChEBI" id="CHEBI:59789"/>
    </ligand>
</feature>
<feature type="non-terminal residue" evidence="12">
    <location>
        <position position="655"/>
    </location>
</feature>
<dbReference type="InterPro" id="IPR054728">
    <property type="entry name" value="RsmB-like_ferredoxin"/>
</dbReference>
<evidence type="ECO:0000256" key="10">
    <source>
        <dbReference type="SAM" id="MobiDB-lite"/>
    </source>
</evidence>
<feature type="binding site" evidence="9">
    <location>
        <position position="415"/>
    </location>
    <ligand>
        <name>S-adenosyl-L-methionine</name>
        <dbReference type="ChEBI" id="CHEBI:59789"/>
    </ligand>
</feature>
<feature type="compositionally biased region" description="Basic residues" evidence="10">
    <location>
        <begin position="10"/>
        <end position="22"/>
    </location>
</feature>
<dbReference type="Pfam" id="PF22458">
    <property type="entry name" value="RsmF-B_ferredox"/>
    <property type="match status" value="1"/>
</dbReference>
<dbReference type="EMBL" id="VZTP01016203">
    <property type="protein sequence ID" value="NXT08704.1"/>
    <property type="molecule type" value="Genomic_DNA"/>
</dbReference>
<comment type="caution">
    <text evidence="12">The sequence shown here is derived from an EMBL/GenBank/DDBJ whole genome shotgun (WGS) entry which is preliminary data.</text>
</comment>
<feature type="region of interest" description="Disordered" evidence="10">
    <location>
        <begin position="595"/>
        <end position="655"/>
    </location>
</feature>
<dbReference type="FunFam" id="3.30.70.1170:FF:000001">
    <property type="entry name" value="Ribosomal RNA methyltransferase Nop2"/>
    <property type="match status" value="1"/>
</dbReference>
<dbReference type="NCBIfam" id="TIGR00446">
    <property type="entry name" value="nop2p"/>
    <property type="match status" value="1"/>
</dbReference>
<feature type="region of interest" description="Disordered" evidence="10">
    <location>
        <begin position="1"/>
        <end position="146"/>
    </location>
</feature>
<dbReference type="PANTHER" id="PTHR22807:SF30">
    <property type="entry name" value="28S RRNA (CYTOSINE(4447)-C(5))-METHYLTRANSFERASE-RELATED"/>
    <property type="match status" value="1"/>
</dbReference>
<dbReference type="Gene3D" id="3.30.70.1170">
    <property type="entry name" value="Sun protein, domain 3"/>
    <property type="match status" value="1"/>
</dbReference>
<feature type="compositionally biased region" description="Basic and acidic residues" evidence="10">
    <location>
        <begin position="183"/>
        <end position="194"/>
    </location>
</feature>
<dbReference type="Proteomes" id="UP000553798">
    <property type="component" value="Unassembled WGS sequence"/>
</dbReference>
<evidence type="ECO:0000256" key="8">
    <source>
        <dbReference type="ARBA" id="ARBA00023242"/>
    </source>
</evidence>
<feature type="compositionally biased region" description="Acidic residues" evidence="10">
    <location>
        <begin position="115"/>
        <end position="139"/>
    </location>
</feature>
<dbReference type="PRINTS" id="PR02008">
    <property type="entry name" value="RCMTFAMILY"/>
</dbReference>
<comment type="similarity">
    <text evidence="2 9">Belongs to the class I-like SAM-binding methyltransferase superfamily. RsmB/NOP family.</text>
</comment>
<dbReference type="GO" id="GO:0000470">
    <property type="term" value="P:maturation of LSU-rRNA"/>
    <property type="evidence" value="ECO:0007669"/>
    <property type="project" value="TreeGrafter"/>
</dbReference>
<feature type="binding site" evidence="9">
    <location>
        <begin position="391"/>
        <end position="397"/>
    </location>
    <ligand>
        <name>S-adenosyl-L-methionine</name>
        <dbReference type="ChEBI" id="CHEBI:59789"/>
    </ligand>
</feature>
<dbReference type="InterPro" id="IPR029063">
    <property type="entry name" value="SAM-dependent_MTases_sf"/>
</dbReference>
<evidence type="ECO:0000313" key="12">
    <source>
        <dbReference type="EMBL" id="NXT08704.1"/>
    </source>
</evidence>
<evidence type="ECO:0000256" key="7">
    <source>
        <dbReference type="ARBA" id="ARBA00022884"/>
    </source>
</evidence>
<evidence type="ECO:0000256" key="4">
    <source>
        <dbReference type="ARBA" id="ARBA00022603"/>
    </source>
</evidence>
<reference evidence="12 13" key="1">
    <citation type="submission" date="2019-09" db="EMBL/GenBank/DDBJ databases">
        <title>Bird 10,000 Genomes (B10K) Project - Family phase.</title>
        <authorList>
            <person name="Zhang G."/>
        </authorList>
    </citation>
    <scope>NUCLEOTIDE SEQUENCE [LARGE SCALE GENOMIC DNA]</scope>
    <source>
        <strain evidence="12">B10K-DU-012-46</strain>
    </source>
</reference>
<dbReference type="InterPro" id="IPR018314">
    <property type="entry name" value="RsmB/NOL1/NOP2-like_CS"/>
</dbReference>
<feature type="compositionally biased region" description="Acidic residues" evidence="10">
    <location>
        <begin position="167"/>
        <end position="182"/>
    </location>
</feature>
<dbReference type="GO" id="GO:0003723">
    <property type="term" value="F:RNA binding"/>
    <property type="evidence" value="ECO:0007669"/>
    <property type="project" value="UniProtKB-UniRule"/>
</dbReference>
<feature type="active site" description="Nucleophile" evidence="9">
    <location>
        <position position="516"/>
    </location>
</feature>
<comment type="subcellular location">
    <subcellularLocation>
        <location evidence="1">Nucleus</location>
        <location evidence="1">Nucleolus</location>
    </subcellularLocation>
</comment>
<accession>A0A7L2ZP14</accession>
<dbReference type="PROSITE" id="PS51686">
    <property type="entry name" value="SAM_MT_RSMB_NOP"/>
    <property type="match status" value="1"/>
</dbReference>
<keyword evidence="5 9" id="KW-0808">Transferase</keyword>
<dbReference type="InterPro" id="IPR049560">
    <property type="entry name" value="MeTrfase_RsmB-F_NOP2_cat"/>
</dbReference>
<evidence type="ECO:0000256" key="1">
    <source>
        <dbReference type="ARBA" id="ARBA00004604"/>
    </source>
</evidence>
<dbReference type="InterPro" id="IPR011023">
    <property type="entry name" value="Nop2p"/>
</dbReference>
<feature type="binding site" evidence="9">
    <location>
        <position position="442"/>
    </location>
    <ligand>
        <name>S-adenosyl-L-methionine</name>
        <dbReference type="ChEBI" id="CHEBI:59789"/>
    </ligand>
</feature>
<gene>
    <name evidence="12" type="primary">Nop2</name>
    <name evidence="12" type="ORF">PRUFUL_R00030</name>
</gene>
<proteinExistence type="inferred from homology"/>
<name>A0A7L2ZP14_9PASE</name>
<evidence type="ECO:0000256" key="6">
    <source>
        <dbReference type="ARBA" id="ARBA00022691"/>
    </source>
</evidence>
<dbReference type="Pfam" id="PF01189">
    <property type="entry name" value="Methyltr_RsmB-F"/>
    <property type="match status" value="1"/>
</dbReference>
<evidence type="ECO:0000256" key="5">
    <source>
        <dbReference type="ARBA" id="ARBA00022679"/>
    </source>
</evidence>
<dbReference type="InterPro" id="IPR001678">
    <property type="entry name" value="MeTrfase_RsmB-F_NOP2_dom"/>
</dbReference>
<keyword evidence="13" id="KW-1185">Reference proteome</keyword>
<dbReference type="InterPro" id="IPR023273">
    <property type="entry name" value="RCMT_NOP2"/>
</dbReference>
<feature type="compositionally biased region" description="Low complexity" evidence="10">
    <location>
        <begin position="599"/>
        <end position="613"/>
    </location>
</feature>
<dbReference type="PROSITE" id="PS01153">
    <property type="entry name" value="NOL1_NOP2_SUN"/>
    <property type="match status" value="1"/>
</dbReference>
<dbReference type="CDD" id="cd02440">
    <property type="entry name" value="AdoMet_MTases"/>
    <property type="match status" value="1"/>
</dbReference>
<keyword evidence="7 9" id="KW-0694">RNA-binding</keyword>
<dbReference type="PANTHER" id="PTHR22807">
    <property type="entry name" value="NOP2 YEAST -RELATED NOL1/NOP2/FMU SUN DOMAIN-CONTAINING"/>
    <property type="match status" value="1"/>
</dbReference>
<dbReference type="GO" id="GO:0009383">
    <property type="term" value="F:rRNA (cytosine-C5-)-methyltransferase activity"/>
    <property type="evidence" value="ECO:0007669"/>
    <property type="project" value="TreeGrafter"/>
</dbReference>
<keyword evidence="4 9" id="KW-0489">Methyltransferase</keyword>
<evidence type="ECO:0000256" key="9">
    <source>
        <dbReference type="PROSITE-ProRule" id="PRU01023"/>
    </source>
</evidence>
<feature type="compositionally biased region" description="Basic and acidic residues" evidence="10">
    <location>
        <begin position="51"/>
        <end position="76"/>
    </location>
</feature>
<organism evidence="12 13">
    <name type="scientific">Prunella fulvescens</name>
    <name type="common">Brown accentor</name>
    <dbReference type="NCBI Taxonomy" id="670355"/>
    <lineage>
        <taxon>Eukaryota</taxon>
        <taxon>Metazoa</taxon>
        <taxon>Chordata</taxon>
        <taxon>Craniata</taxon>
        <taxon>Vertebrata</taxon>
        <taxon>Euteleostomi</taxon>
        <taxon>Archelosauria</taxon>
        <taxon>Archosauria</taxon>
        <taxon>Dinosauria</taxon>
        <taxon>Saurischia</taxon>
        <taxon>Theropoda</taxon>
        <taxon>Coelurosauria</taxon>
        <taxon>Aves</taxon>
        <taxon>Neognathae</taxon>
        <taxon>Neoaves</taxon>
        <taxon>Telluraves</taxon>
        <taxon>Australaves</taxon>
        <taxon>Passeriformes</taxon>
        <taxon>Passeroidea</taxon>
        <taxon>Prunellidae</taxon>
        <taxon>Prunella</taxon>
    </lineage>
</organism>
<evidence type="ECO:0000256" key="2">
    <source>
        <dbReference type="ARBA" id="ARBA00007494"/>
    </source>
</evidence>
<keyword evidence="3" id="KW-0690">Ribosome biogenesis</keyword>
<sequence>MGRKLDPSRKEKRGPGRKARKQRGAEVELARFLPPGKCGPDRPAAAPRRPRPSDRRVSSRRAGERQEEAVQSRQKEAAGQTARGHSGFSDSNSKWLAPAKAKKSQPKGNHVELSSDGEVEEGSWEMEEDEDGSSEEVVDDYGASSSEEEELRSISVILFFVLREVLSEDDSEEEEEEEEEAEEASKQKMGQKEEEGPDLQLNLDIDEQFKLPTSEEIEKEDILFILFPPAEPPDLHVIHQRIQGNMEVLQDFGVKREEGRSRQEYLAQLRRDMAAYYSYSDFLLTKLMDIFPLPELINFLEANEVPRPVTIRTNTLKTRRRDLAQALINRGVNLDPLGKWSKTGLVIYDSTVPIGATPEYLAGHYMLQGASSLLPVMALAPQENERILDMCCAPGGKTSYIAQLMKNTGMILANDSNAERLRSVVGNLHRLGVTNAVVSNCDGRQFPKVLGGFDRVLLDAPCSGTGVISKDPAVKTNKDEKDILRCAHLQKELILSAIDSVNAASETGGYIVYCTCSIMVEENEWVVDYALKKRNVRLVATGLDFGKEGFTRFKDRRFHPSLKCTRRFYPHTHNMDGFFIAKFKKFSNAIPQAQKEPAVEAAAPSAAPDSTVTEPPSKKKKLEGSKADKEQKVPQPQPALKKKRSLQAQRRPLKA</sequence>
<keyword evidence="6 9" id="KW-0949">S-adenosyl-L-methionine</keyword>
<dbReference type="GO" id="GO:0005730">
    <property type="term" value="C:nucleolus"/>
    <property type="evidence" value="ECO:0007669"/>
    <property type="project" value="UniProtKB-SubCell"/>
</dbReference>
<keyword evidence="8" id="KW-0539">Nucleus</keyword>
<evidence type="ECO:0000256" key="3">
    <source>
        <dbReference type="ARBA" id="ARBA00022517"/>
    </source>
</evidence>
<dbReference type="PRINTS" id="PR02012">
    <property type="entry name" value="RCMTNOP2"/>
</dbReference>
<dbReference type="Gene3D" id="3.40.50.150">
    <property type="entry name" value="Vaccinia Virus protein VP39"/>
    <property type="match status" value="1"/>
</dbReference>
<dbReference type="InterPro" id="IPR023267">
    <property type="entry name" value="RCMT"/>
</dbReference>
<feature type="compositionally biased region" description="Basic residues" evidence="10">
    <location>
        <begin position="640"/>
        <end position="655"/>
    </location>
</feature>
<feature type="domain" description="SAM-dependent MTase RsmB/NOP-type" evidence="11">
    <location>
        <begin position="299"/>
        <end position="586"/>
    </location>
</feature>
<evidence type="ECO:0000259" key="11">
    <source>
        <dbReference type="PROSITE" id="PS51686"/>
    </source>
</evidence>
<dbReference type="SUPFAM" id="SSF53335">
    <property type="entry name" value="S-adenosyl-L-methionine-dependent methyltransferases"/>
    <property type="match status" value="1"/>
</dbReference>